<accession>A0AA36I5G0</accession>
<dbReference type="Proteomes" id="UP001178507">
    <property type="component" value="Unassembled WGS sequence"/>
</dbReference>
<feature type="non-terminal residue" evidence="1">
    <location>
        <position position="808"/>
    </location>
</feature>
<proteinExistence type="predicted"/>
<keyword evidence="2" id="KW-1185">Reference proteome</keyword>
<dbReference type="AlphaFoldDB" id="A0AA36I5G0"/>
<gene>
    <name evidence="1" type="ORF">EVOR1521_LOCUS8531</name>
</gene>
<reference evidence="1" key="1">
    <citation type="submission" date="2023-08" db="EMBL/GenBank/DDBJ databases">
        <authorList>
            <person name="Chen Y."/>
            <person name="Shah S."/>
            <person name="Dougan E. K."/>
            <person name="Thang M."/>
            <person name="Chan C."/>
        </authorList>
    </citation>
    <scope>NUCLEOTIDE SEQUENCE</scope>
</reference>
<evidence type="ECO:0000313" key="2">
    <source>
        <dbReference type="Proteomes" id="UP001178507"/>
    </source>
</evidence>
<comment type="caution">
    <text evidence="1">The sequence shown here is derived from an EMBL/GenBank/DDBJ whole genome shotgun (WGS) entry which is preliminary data.</text>
</comment>
<name>A0AA36I5G0_9DINO</name>
<organism evidence="1 2">
    <name type="scientific">Effrenium voratum</name>
    <dbReference type="NCBI Taxonomy" id="2562239"/>
    <lineage>
        <taxon>Eukaryota</taxon>
        <taxon>Sar</taxon>
        <taxon>Alveolata</taxon>
        <taxon>Dinophyceae</taxon>
        <taxon>Suessiales</taxon>
        <taxon>Symbiodiniaceae</taxon>
        <taxon>Effrenium</taxon>
    </lineage>
</organism>
<dbReference type="EMBL" id="CAUJNA010000733">
    <property type="protein sequence ID" value="CAJ1380636.1"/>
    <property type="molecule type" value="Genomic_DNA"/>
</dbReference>
<sequence length="808" mass="92131">EDTAFVQLQGEPCGGVWGKPVDVDASSRAIWVVCEKEYRTEHGPELEHFLFAKWGWSTTNNHVWWHMMRGGNVVQLDADDDAMWGIDGHGNILWRPAGDVGKHSRWMRVEGPPEVSPTLIAADNNDQGTWLWCADHQHRLWRRSPGDYHRPGHEKWADQDAEGDPFWPKDVVLKDLKANQGWARAVDSQGHLLRRGINGTCCQDPASPVHCWCAEAAPLLSVVTDNGDHGLGYYFPYLEHKRAEGWEASANRWLQLLTSRDVGHNADSVPTSSQYYSTHCQVATDHCLELDVVIEEFLETWETEAKTMWQTWNWDTLKKDFSQCSRSSESCQRPLKHYGAFRERFMRHLFCCSRRLQTPQDPKCESQSCRAYDMTCPGSRLLTSDMDCTVYHSRDPGTLIKNMSQLAKKAFFEYINKPADLGILFDVSLYGTWTWIPDEIFQRFDWPKASQDLFEPVVGKETVVWVFRRKCTQTARQAILEKVKHLIHDGPHHIKHQKEDLDKLTAALKIFVGNLAEGNYHSGRSMRDWDQLYQDYRAVSSVQREGYLTYAATLEVVGRQQVGLPTTFAEDYQCMRQVSFFEQLAFIVQHIQTDVPDDISESTFADGITHMVLKSGKYFDRLLEVGLGYDEGDEEFKGRREENDADTGVLWRVLGSVYGTSHLDHVLRGVCGSDSISSMSTSAFDDAEVRRRSCMDIAMWGNAVRHMDAFRRDTGYLIQPMVQALFTCLVPPNATRGSAVKEAMLHAMDVWADAVPPLEISFVDTEYGRWVMWLGASLALAHLGNQIRLRRKNAAPNRAAKSLLPRRG</sequence>
<protein>
    <submittedName>
        <fullName evidence="1">Uncharacterized protein</fullName>
    </submittedName>
</protein>
<evidence type="ECO:0000313" key="1">
    <source>
        <dbReference type="EMBL" id="CAJ1380636.1"/>
    </source>
</evidence>